<dbReference type="AlphaFoldDB" id="J9DDP6"/>
<evidence type="ECO:0000256" key="7">
    <source>
        <dbReference type="SAM" id="Phobius"/>
    </source>
</evidence>
<evidence type="ECO:0000259" key="8">
    <source>
        <dbReference type="Pfam" id="PF06738"/>
    </source>
</evidence>
<reference evidence="9" key="1">
    <citation type="journal article" date="2012" name="PLoS ONE">
        <title>Gene sets for utilization of primary and secondary nutrition supplies in the distal gut of endangered iberian lynx.</title>
        <authorList>
            <person name="Alcaide M."/>
            <person name="Messina E."/>
            <person name="Richter M."/>
            <person name="Bargiela R."/>
            <person name="Peplies J."/>
            <person name="Huws S.A."/>
            <person name="Newbold C.J."/>
            <person name="Golyshin P.N."/>
            <person name="Simon M.A."/>
            <person name="Lopez G."/>
            <person name="Yakimov M.M."/>
            <person name="Ferrer M."/>
        </authorList>
    </citation>
    <scope>NUCLEOTIDE SEQUENCE</scope>
</reference>
<dbReference type="Pfam" id="PF06738">
    <property type="entry name" value="ThrE"/>
    <property type="match status" value="1"/>
</dbReference>
<evidence type="ECO:0000313" key="9">
    <source>
        <dbReference type="EMBL" id="EJX11116.1"/>
    </source>
</evidence>
<comment type="caution">
    <text evidence="9">The sequence shown here is derived from an EMBL/GenBank/DDBJ whole genome shotgun (WGS) entry which is preliminary data.</text>
</comment>
<dbReference type="GO" id="GO:0015744">
    <property type="term" value="P:succinate transport"/>
    <property type="evidence" value="ECO:0007669"/>
    <property type="project" value="TreeGrafter"/>
</dbReference>
<feature type="transmembrane region" description="Helical" evidence="7">
    <location>
        <begin position="171"/>
        <end position="190"/>
    </location>
</feature>
<accession>J9DDP6</accession>
<evidence type="ECO:0000256" key="3">
    <source>
        <dbReference type="ARBA" id="ARBA00022692"/>
    </source>
</evidence>
<evidence type="ECO:0000256" key="6">
    <source>
        <dbReference type="ARBA" id="ARBA00034125"/>
    </source>
</evidence>
<evidence type="ECO:0000256" key="2">
    <source>
        <dbReference type="ARBA" id="ARBA00022475"/>
    </source>
</evidence>
<feature type="transmembrane region" description="Helical" evidence="7">
    <location>
        <begin position="139"/>
        <end position="159"/>
    </location>
</feature>
<keyword evidence="4 7" id="KW-1133">Transmembrane helix</keyword>
<dbReference type="GO" id="GO:0022857">
    <property type="term" value="F:transmembrane transporter activity"/>
    <property type="evidence" value="ECO:0007669"/>
    <property type="project" value="InterPro"/>
</dbReference>
<evidence type="ECO:0000256" key="5">
    <source>
        <dbReference type="ARBA" id="ARBA00023136"/>
    </source>
</evidence>
<feature type="domain" description="Threonine/serine exporter-like N-terminal" evidence="8">
    <location>
        <begin position="13"/>
        <end position="250"/>
    </location>
</feature>
<feature type="transmembrane region" description="Helical" evidence="7">
    <location>
        <begin position="196"/>
        <end position="218"/>
    </location>
</feature>
<gene>
    <name evidence="9" type="ORF">EVA_00147</name>
</gene>
<dbReference type="EMBL" id="AMCI01000004">
    <property type="protein sequence ID" value="EJX11116.1"/>
    <property type="molecule type" value="Genomic_DNA"/>
</dbReference>
<dbReference type="InterPro" id="IPR010619">
    <property type="entry name" value="ThrE-like_N"/>
</dbReference>
<comment type="subcellular location">
    <subcellularLocation>
        <location evidence="1">Cell membrane</location>
        <topology evidence="1">Multi-pass membrane protein</topology>
    </subcellularLocation>
</comment>
<comment type="similarity">
    <text evidence="6">Belongs to the ThrE exporter (TC 2.A.79) family.</text>
</comment>
<evidence type="ECO:0000256" key="1">
    <source>
        <dbReference type="ARBA" id="ARBA00004651"/>
    </source>
</evidence>
<dbReference type="GO" id="GO:0005886">
    <property type="term" value="C:plasma membrane"/>
    <property type="evidence" value="ECO:0007669"/>
    <property type="project" value="UniProtKB-SubCell"/>
</dbReference>
<keyword evidence="3 7" id="KW-0812">Transmembrane</keyword>
<keyword evidence="5 7" id="KW-0472">Membrane</keyword>
<proteinExistence type="inferred from homology"/>
<feature type="transmembrane region" description="Helical" evidence="7">
    <location>
        <begin position="230"/>
        <end position="253"/>
    </location>
</feature>
<dbReference type="PANTHER" id="PTHR34390:SF2">
    <property type="entry name" value="SUCCINATE TRANSPORTER SUBUNIT YJJP-RELATED"/>
    <property type="match status" value="1"/>
</dbReference>
<name>J9DDP6_9ZZZZ</name>
<sequence>MNKPDQPVGAFLCDYATTLLECGATTVRIEKNVGRIAEAYGCRAEVNIYPQHVEVVERTNEAQELNIFSKTIGHGGINYATISALSKLSWNCIDDGLPLPEVRRQYTDICGVKRLPSAGVTLLASLANASFCRLFEGDLPSMAIVFVATLCGFYLKGALCSKFHLDLRASIIIAGCVSAVLSCAGYVFGWGETPDVALATSVLYLVPGIPYLNAVSDLINGHYICATSRFIHAATLTVCLSVGLYLGLLLMHVTL</sequence>
<dbReference type="InterPro" id="IPR050539">
    <property type="entry name" value="ThrE_Dicarb/AminoAcid_Exp"/>
</dbReference>
<organism evidence="9">
    <name type="scientific">gut metagenome</name>
    <dbReference type="NCBI Taxonomy" id="749906"/>
    <lineage>
        <taxon>unclassified sequences</taxon>
        <taxon>metagenomes</taxon>
        <taxon>organismal metagenomes</taxon>
    </lineage>
</organism>
<evidence type="ECO:0000256" key="4">
    <source>
        <dbReference type="ARBA" id="ARBA00022989"/>
    </source>
</evidence>
<dbReference type="PANTHER" id="PTHR34390">
    <property type="entry name" value="UPF0442 PROTEIN YJJB-RELATED"/>
    <property type="match status" value="1"/>
</dbReference>
<keyword evidence="2" id="KW-1003">Cell membrane</keyword>
<protein>
    <submittedName>
        <fullName evidence="9">Integral membrane protein</fullName>
    </submittedName>
</protein>